<keyword evidence="2" id="KW-1185">Reference proteome</keyword>
<comment type="caution">
    <text evidence="1">The sequence shown here is derived from an EMBL/GenBank/DDBJ whole genome shotgun (WGS) entry which is preliminary data.</text>
</comment>
<gene>
    <name evidence="1" type="ORF">IQ276_28400</name>
</gene>
<accession>A0A8J7A3B5</accession>
<dbReference type="InterPro" id="IPR013424">
    <property type="entry name" value="Ice-binding_C"/>
</dbReference>
<dbReference type="NCBIfam" id="TIGR02595">
    <property type="entry name" value="PEP_CTERM"/>
    <property type="match status" value="1"/>
</dbReference>
<dbReference type="Proteomes" id="UP000622533">
    <property type="component" value="Unassembled WGS sequence"/>
</dbReference>
<name>A0A8J7A3B5_DESMC</name>
<dbReference type="AlphaFoldDB" id="A0A8J7A3B5"/>
<evidence type="ECO:0000313" key="1">
    <source>
        <dbReference type="EMBL" id="MBE9026200.1"/>
    </source>
</evidence>
<organism evidence="1 2">
    <name type="scientific">Desmonostoc muscorum LEGE 12446</name>
    <dbReference type="NCBI Taxonomy" id="1828758"/>
    <lineage>
        <taxon>Bacteria</taxon>
        <taxon>Bacillati</taxon>
        <taxon>Cyanobacteriota</taxon>
        <taxon>Cyanophyceae</taxon>
        <taxon>Nostocales</taxon>
        <taxon>Nostocaceae</taxon>
        <taxon>Desmonostoc</taxon>
    </lineage>
</organism>
<evidence type="ECO:0000313" key="2">
    <source>
        <dbReference type="Proteomes" id="UP000622533"/>
    </source>
</evidence>
<proteinExistence type="predicted"/>
<dbReference type="RefSeq" id="WP_193921809.1">
    <property type="nucleotide sequence ID" value="NZ_JADEXS020000001.1"/>
</dbReference>
<sequence length="176" mass="19043">MKFVPQLVLAAASLTIGFATLDAKSVSAAIINYAFSVDSATTKGNGFFSFDDSTFSENNSVAIAKSLSFQFDGDSTVYTEQDDINYPEFPLVYSTLFSTGETSLALDYTFDDKTNPSSSIRYEIIGEDFTLFSTTSPDAEVISGRVSYTRVPEPTTLAGTFLACSLGLMIKKVISR</sequence>
<dbReference type="EMBL" id="JADEXS010000552">
    <property type="protein sequence ID" value="MBE9026200.1"/>
    <property type="molecule type" value="Genomic_DNA"/>
</dbReference>
<reference evidence="1" key="1">
    <citation type="submission" date="2020-10" db="EMBL/GenBank/DDBJ databases">
        <authorList>
            <person name="Castelo-Branco R."/>
            <person name="Eusebio N."/>
            <person name="Adriana R."/>
            <person name="Vieira A."/>
            <person name="Brugerolle De Fraissinette N."/>
            <person name="Rezende De Castro R."/>
            <person name="Schneider M.P."/>
            <person name="Vasconcelos V."/>
            <person name="Leao P.N."/>
        </authorList>
    </citation>
    <scope>NUCLEOTIDE SEQUENCE</scope>
    <source>
        <strain evidence="1">LEGE 12446</strain>
    </source>
</reference>
<protein>
    <submittedName>
        <fullName evidence="1">PEP-CTERM sorting domain-containing protein</fullName>
    </submittedName>
</protein>